<dbReference type="eggNOG" id="KOG2605">
    <property type="taxonomic scope" value="Eukaryota"/>
</dbReference>
<proteinExistence type="inferred from homology"/>
<feature type="region of interest" description="Disordered" evidence="2">
    <location>
        <begin position="80"/>
        <end position="102"/>
    </location>
</feature>
<dbReference type="EMBL" id="KL662101">
    <property type="protein sequence ID" value="KFM23901.1"/>
    <property type="molecule type" value="Genomic_DNA"/>
</dbReference>
<reference evidence="5 6" key="1">
    <citation type="journal article" date="2014" name="BMC Genomics">
        <title>Oil accumulation mechanisms of the oleaginous microalga Chlorella protothecoides revealed through its genome, transcriptomes, and proteomes.</title>
        <authorList>
            <person name="Gao C."/>
            <person name="Wang Y."/>
            <person name="Shen Y."/>
            <person name="Yan D."/>
            <person name="He X."/>
            <person name="Dai J."/>
            <person name="Wu Q."/>
        </authorList>
    </citation>
    <scope>NUCLEOTIDE SEQUENCE [LARGE SCALE GENOMIC DNA]</scope>
    <source>
        <strain evidence="5 6">0710</strain>
    </source>
</reference>
<dbReference type="CDD" id="cd00201">
    <property type="entry name" value="WW"/>
    <property type="match status" value="2"/>
</dbReference>
<evidence type="ECO:0000313" key="6">
    <source>
        <dbReference type="Proteomes" id="UP000028924"/>
    </source>
</evidence>
<feature type="domain" description="OTU" evidence="4">
    <location>
        <begin position="290"/>
        <end position="415"/>
    </location>
</feature>
<dbReference type="InterPro" id="IPR001202">
    <property type="entry name" value="WW_dom"/>
</dbReference>
<gene>
    <name evidence="5" type="ORF">F751_6869</name>
</gene>
<evidence type="ECO:0000313" key="5">
    <source>
        <dbReference type="EMBL" id="KFM23901.1"/>
    </source>
</evidence>
<name>A0A087SDU7_AUXPR</name>
<dbReference type="Gene3D" id="3.90.70.80">
    <property type="match status" value="1"/>
</dbReference>
<sequence length="452" mass="48185">MNRPAQHYIIKSGSAVVVALDDDSQAQHAALRETEAETRAVLSGSKRGHGEVDAAPESQPVPKTEADYRTAVMQAAAALEKSAGSVAPEPEAPQRGAGDWQHYQPPSAVLQAVKEAKTARALPPALAARLAARGIVQRKDDTGGPATSSTAPAAAAGAAGAAPGGGPVSSLPPGWYSAVDATYNTVYYYNLGTGERSWERPAVRPRLPPGWEEARDPTSGKVYYFNAAAGLTQWEHPGTAGAVAQASTGAGPQQLVPQINSYQPGQGRQPLDPTSAGRHRLQLRLDLFGLSERPVVGDGACQFRALADQLYGSQDAHALVRESVVAQLRRQPGMYQEYVPQEYRGYCDDMAQPQAWGDHVTLQAAADCLGLRIALVTSFPDTAFLEIAPRGVLRSSRVLWLSFWAEVHYNSIYPKGEAPALFMGPSAMPMSQPGRSQAKFLGSKRLHHLLIG</sequence>
<dbReference type="InterPro" id="IPR038765">
    <property type="entry name" value="Papain-like_cys_pep_sf"/>
</dbReference>
<feature type="region of interest" description="Disordered" evidence="2">
    <location>
        <begin position="33"/>
        <end position="61"/>
    </location>
</feature>
<dbReference type="Pfam" id="PF02338">
    <property type="entry name" value="OTU"/>
    <property type="match status" value="1"/>
</dbReference>
<evidence type="ECO:0000259" key="3">
    <source>
        <dbReference type="PROSITE" id="PS50020"/>
    </source>
</evidence>
<dbReference type="GO" id="GO:0016579">
    <property type="term" value="P:protein deubiquitination"/>
    <property type="evidence" value="ECO:0007669"/>
    <property type="project" value="TreeGrafter"/>
</dbReference>
<dbReference type="SUPFAM" id="SSF54001">
    <property type="entry name" value="Cysteine proteinases"/>
    <property type="match status" value="1"/>
</dbReference>
<dbReference type="GO" id="GO:0004843">
    <property type="term" value="F:cysteine-type deubiquitinase activity"/>
    <property type="evidence" value="ECO:0007669"/>
    <property type="project" value="TreeGrafter"/>
</dbReference>
<keyword evidence="6" id="KW-1185">Reference proteome</keyword>
<feature type="region of interest" description="Disordered" evidence="2">
    <location>
        <begin position="139"/>
        <end position="167"/>
    </location>
</feature>
<dbReference type="Gene3D" id="2.20.70.10">
    <property type="match status" value="2"/>
</dbReference>
<evidence type="ECO:0000256" key="1">
    <source>
        <dbReference type="ARBA" id="ARBA00010407"/>
    </source>
</evidence>
<feature type="compositionally biased region" description="Low complexity" evidence="2">
    <location>
        <begin position="143"/>
        <end position="161"/>
    </location>
</feature>
<organism evidence="5 6">
    <name type="scientific">Auxenochlorella protothecoides</name>
    <name type="common">Green microalga</name>
    <name type="synonym">Chlorella protothecoides</name>
    <dbReference type="NCBI Taxonomy" id="3075"/>
    <lineage>
        <taxon>Eukaryota</taxon>
        <taxon>Viridiplantae</taxon>
        <taxon>Chlorophyta</taxon>
        <taxon>core chlorophytes</taxon>
        <taxon>Trebouxiophyceae</taxon>
        <taxon>Chlorellales</taxon>
        <taxon>Chlorellaceae</taxon>
        <taxon>Auxenochlorella</taxon>
    </lineage>
</organism>
<feature type="domain" description="WW" evidence="3">
    <location>
        <begin position="169"/>
        <end position="203"/>
    </location>
</feature>
<protein>
    <submittedName>
        <fullName evidence="5">OTU domain-containing protein</fullName>
    </submittedName>
</protein>
<dbReference type="AlphaFoldDB" id="A0A087SDU7"/>
<dbReference type="PANTHER" id="PTHR12419">
    <property type="entry name" value="OTU DOMAIN CONTAINING PROTEIN"/>
    <property type="match status" value="1"/>
</dbReference>
<dbReference type="STRING" id="3075.A0A087SDU7"/>
<dbReference type="RefSeq" id="XP_011396779.1">
    <property type="nucleotide sequence ID" value="XM_011398477.1"/>
</dbReference>
<dbReference type="eggNOG" id="KOG0152">
    <property type="taxonomic scope" value="Eukaryota"/>
</dbReference>
<dbReference type="Proteomes" id="UP000028924">
    <property type="component" value="Unassembled WGS sequence"/>
</dbReference>
<dbReference type="InterPro" id="IPR036020">
    <property type="entry name" value="WW_dom_sf"/>
</dbReference>
<dbReference type="OrthoDB" id="415023at2759"/>
<dbReference type="KEGG" id="apro:F751_6869"/>
<dbReference type="Pfam" id="PF00397">
    <property type="entry name" value="WW"/>
    <property type="match status" value="2"/>
</dbReference>
<dbReference type="SMART" id="SM00456">
    <property type="entry name" value="WW"/>
    <property type="match status" value="2"/>
</dbReference>
<dbReference type="InterPro" id="IPR003323">
    <property type="entry name" value="OTU_dom"/>
</dbReference>
<dbReference type="PROSITE" id="PS01159">
    <property type="entry name" value="WW_DOMAIN_1"/>
    <property type="match status" value="1"/>
</dbReference>
<dbReference type="CDD" id="cd22751">
    <property type="entry name" value="OTU_plant_OTU9-like"/>
    <property type="match status" value="1"/>
</dbReference>
<comment type="similarity">
    <text evidence="1">Belongs to the peptidase C85 family.</text>
</comment>
<evidence type="ECO:0000259" key="4">
    <source>
        <dbReference type="PROSITE" id="PS50802"/>
    </source>
</evidence>
<dbReference type="PANTHER" id="PTHR12419:SF111">
    <property type="entry name" value="OVARIAN TUMOR DOMAIN-CONTAINING DEUBIQUITINATING ENZYME 9"/>
    <property type="match status" value="1"/>
</dbReference>
<dbReference type="InterPro" id="IPR050704">
    <property type="entry name" value="Peptidase_C85-like"/>
</dbReference>
<dbReference type="GeneID" id="23618260"/>
<dbReference type="PROSITE" id="PS50802">
    <property type="entry name" value="OTU"/>
    <property type="match status" value="1"/>
</dbReference>
<dbReference type="SUPFAM" id="SSF51045">
    <property type="entry name" value="WW domain"/>
    <property type="match status" value="2"/>
</dbReference>
<dbReference type="PROSITE" id="PS50020">
    <property type="entry name" value="WW_DOMAIN_2"/>
    <property type="match status" value="2"/>
</dbReference>
<accession>A0A087SDU7</accession>
<feature type="domain" description="WW" evidence="3">
    <location>
        <begin position="205"/>
        <end position="239"/>
    </location>
</feature>
<evidence type="ECO:0000256" key="2">
    <source>
        <dbReference type="SAM" id="MobiDB-lite"/>
    </source>
</evidence>